<organism evidence="2 3">
    <name type="scientific">Filimonas zeae</name>
    <dbReference type="NCBI Taxonomy" id="1737353"/>
    <lineage>
        <taxon>Bacteria</taxon>
        <taxon>Pseudomonadati</taxon>
        <taxon>Bacteroidota</taxon>
        <taxon>Chitinophagia</taxon>
        <taxon>Chitinophagales</taxon>
        <taxon>Chitinophagaceae</taxon>
        <taxon>Filimonas</taxon>
    </lineage>
</organism>
<proteinExistence type="predicted"/>
<feature type="domain" description="UspA" evidence="1">
    <location>
        <begin position="3"/>
        <end position="112"/>
    </location>
</feature>
<dbReference type="RefSeq" id="WP_188956396.1">
    <property type="nucleotide sequence ID" value="NZ_BMIB01000004.1"/>
</dbReference>
<accession>A0A917J2V3</accession>
<dbReference type="CDD" id="cd00293">
    <property type="entry name" value="USP-like"/>
    <property type="match status" value="1"/>
</dbReference>
<dbReference type="EMBL" id="BMIB01000004">
    <property type="protein sequence ID" value="GGH77494.1"/>
    <property type="molecule type" value="Genomic_DNA"/>
</dbReference>
<evidence type="ECO:0000313" key="3">
    <source>
        <dbReference type="Proteomes" id="UP000627292"/>
    </source>
</evidence>
<dbReference type="Pfam" id="PF00582">
    <property type="entry name" value="Usp"/>
    <property type="match status" value="1"/>
</dbReference>
<protein>
    <recommendedName>
        <fullName evidence="1">UspA domain-containing protein</fullName>
    </recommendedName>
</protein>
<evidence type="ECO:0000259" key="1">
    <source>
        <dbReference type="Pfam" id="PF00582"/>
    </source>
</evidence>
<sequence length="275" mass="30571">MSSVIVVTNFTASSRNALEYACGFMRGRQVKIVLLRVFSFSSGFAGEGVSMAALTEVSAADERMLREEKERVQALYPDAQLETRLVSGQFTDALAEEVAAEETRLVVMGKEGDYNDLMSWDDHMLEAFIDLPVPALMVPASVSYAGLRRMAFACNYQREDLYGPVQTLRRLLARTGSMLHFVHIYKTGEGLPAGALEWKAKWQEELTGERVVFEELEATDVVNTLDAFSKDRDIDLLAIRPHRHGVWANVFGKNNTRAIAHLNTIPILALRGGGI</sequence>
<keyword evidence="3" id="KW-1185">Reference proteome</keyword>
<name>A0A917J2V3_9BACT</name>
<dbReference type="InterPro" id="IPR006016">
    <property type="entry name" value="UspA"/>
</dbReference>
<gene>
    <name evidence="2" type="ORF">GCM10011379_43930</name>
</gene>
<dbReference type="Proteomes" id="UP000627292">
    <property type="component" value="Unassembled WGS sequence"/>
</dbReference>
<dbReference type="SUPFAM" id="SSF52402">
    <property type="entry name" value="Adenine nucleotide alpha hydrolases-like"/>
    <property type="match status" value="2"/>
</dbReference>
<comment type="caution">
    <text evidence="2">The sequence shown here is derived from an EMBL/GenBank/DDBJ whole genome shotgun (WGS) entry which is preliminary data.</text>
</comment>
<evidence type="ECO:0000313" key="2">
    <source>
        <dbReference type="EMBL" id="GGH77494.1"/>
    </source>
</evidence>
<reference evidence="2" key="1">
    <citation type="journal article" date="2014" name="Int. J. Syst. Evol. Microbiol.">
        <title>Complete genome sequence of Corynebacterium casei LMG S-19264T (=DSM 44701T), isolated from a smear-ripened cheese.</title>
        <authorList>
            <consortium name="US DOE Joint Genome Institute (JGI-PGF)"/>
            <person name="Walter F."/>
            <person name="Albersmeier A."/>
            <person name="Kalinowski J."/>
            <person name="Ruckert C."/>
        </authorList>
    </citation>
    <scope>NUCLEOTIDE SEQUENCE</scope>
    <source>
        <strain evidence="2">CGMCC 1.15290</strain>
    </source>
</reference>
<dbReference type="Gene3D" id="3.40.50.12370">
    <property type="match status" value="2"/>
</dbReference>
<dbReference type="AlphaFoldDB" id="A0A917J2V3"/>
<reference evidence="2" key="2">
    <citation type="submission" date="2020-09" db="EMBL/GenBank/DDBJ databases">
        <authorList>
            <person name="Sun Q."/>
            <person name="Zhou Y."/>
        </authorList>
    </citation>
    <scope>NUCLEOTIDE SEQUENCE</scope>
    <source>
        <strain evidence="2">CGMCC 1.15290</strain>
    </source>
</reference>